<keyword evidence="2" id="KW-0378">Hydrolase</keyword>
<dbReference type="InterPro" id="IPR029058">
    <property type="entry name" value="AB_hydrolase_fold"/>
</dbReference>
<dbReference type="RefSeq" id="WP_132881845.1">
    <property type="nucleotide sequence ID" value="NZ_JBBGZA010000001.1"/>
</dbReference>
<dbReference type="Pfam" id="PF12146">
    <property type="entry name" value="Hydrolase_4"/>
    <property type="match status" value="1"/>
</dbReference>
<gene>
    <name evidence="2" type="ORF">WH159_12305</name>
</gene>
<evidence type="ECO:0000313" key="3">
    <source>
        <dbReference type="Proteomes" id="UP001380365"/>
    </source>
</evidence>
<dbReference type="EMBL" id="JBBGZA010000001">
    <property type="protein sequence ID" value="MEJ5095317.1"/>
    <property type="molecule type" value="Genomic_DNA"/>
</dbReference>
<feature type="domain" description="Serine aminopeptidase S33" evidence="1">
    <location>
        <begin position="45"/>
        <end position="149"/>
    </location>
</feature>
<dbReference type="InterPro" id="IPR017531">
    <property type="entry name" value="Hydrolase-1_PEP"/>
</dbReference>
<evidence type="ECO:0000259" key="1">
    <source>
        <dbReference type="Pfam" id="PF12146"/>
    </source>
</evidence>
<dbReference type="Gene3D" id="3.40.50.1820">
    <property type="entry name" value="alpha/beta hydrolase"/>
    <property type="match status" value="1"/>
</dbReference>
<dbReference type="Proteomes" id="UP001380365">
    <property type="component" value="Unassembled WGS sequence"/>
</dbReference>
<sequence>MARRLIEFPCAGERLAGTLDAAPGSTGLLVVSGGNELRIGAHRGMALLAQRIAAGGWPVFRYDRRGIGDSTGENRGFADSGADLVAAAAAFRAEAPGVSRILGFGNCDAATALALFHQAAGIDALLLANPWLVENEGDTPPPAAIRARYAERLRDPSQWLRLLRGQVDLGKLARGVRALARPRSRGLADQVAASLAKSEVPVTLLLARRDNTAIACADAWRGRAFDAVRGRIPVREHDTASHSFARAPDAEWLHARVREALAGL</sequence>
<dbReference type="NCBIfam" id="TIGR03100">
    <property type="entry name" value="hydr1_PEP"/>
    <property type="match status" value="1"/>
</dbReference>
<keyword evidence="3" id="KW-1185">Reference proteome</keyword>
<organism evidence="2 3">
    <name type="scientific">Sphingomonas molluscorum</name>
    <dbReference type="NCBI Taxonomy" id="418184"/>
    <lineage>
        <taxon>Bacteria</taxon>
        <taxon>Pseudomonadati</taxon>
        <taxon>Pseudomonadota</taxon>
        <taxon>Alphaproteobacteria</taxon>
        <taxon>Sphingomonadales</taxon>
        <taxon>Sphingomonadaceae</taxon>
        <taxon>Sphingomonas</taxon>
    </lineage>
</organism>
<protein>
    <submittedName>
        <fullName evidence="2">Hydrolase 1, exosortase A system-associated</fullName>
    </submittedName>
</protein>
<accession>A0ABU8Q718</accession>
<reference evidence="2 3" key="1">
    <citation type="submission" date="2023-12" db="EMBL/GenBank/DDBJ databases">
        <title>Gut-associated functions are favored during microbiome assembly across C. elegans life.</title>
        <authorList>
            <person name="Zimmermann J."/>
        </authorList>
    </citation>
    <scope>NUCLEOTIDE SEQUENCE [LARGE SCALE GENOMIC DNA]</scope>
    <source>
        <strain evidence="2 3">JUb134</strain>
    </source>
</reference>
<dbReference type="InterPro" id="IPR022742">
    <property type="entry name" value="Hydrolase_4"/>
</dbReference>
<evidence type="ECO:0000313" key="2">
    <source>
        <dbReference type="EMBL" id="MEJ5095317.1"/>
    </source>
</evidence>
<dbReference type="SUPFAM" id="SSF53474">
    <property type="entry name" value="alpha/beta-Hydrolases"/>
    <property type="match status" value="1"/>
</dbReference>
<comment type="caution">
    <text evidence="2">The sequence shown here is derived from an EMBL/GenBank/DDBJ whole genome shotgun (WGS) entry which is preliminary data.</text>
</comment>
<dbReference type="GO" id="GO:0016787">
    <property type="term" value="F:hydrolase activity"/>
    <property type="evidence" value="ECO:0007669"/>
    <property type="project" value="UniProtKB-KW"/>
</dbReference>
<name>A0ABU8Q718_9SPHN</name>
<proteinExistence type="predicted"/>